<gene>
    <name evidence="2" type="ORF">D7004_05185</name>
</gene>
<sequence>MNKQLKFLMVAMVAAISIASCKKNDTVEPEKESNCKITTIIPKEGTKQGSFEVVYNSNSKIIKLSGKDPDGVPVLYELTYNPTNIYGVETNGSNKNLIVYNQDNQSRVINIVEAGSQIAVLKYNTDGYISEVNYGGTPISDVAKLNYNDGNLVQALIYDYNNILINDIKFEYTSESAITSVNFTDPLFLNSGLSLVDAIVPNGVFGKVSKNQIKKITNTSYQNGNKEFVIDTFTYTKDSSGKIIDILQNNLLQRQTGSNAIVTLDNTSFSLGLKYTCN</sequence>
<keyword evidence="1" id="KW-0732">Signal</keyword>
<dbReference type="AlphaFoldDB" id="A0A3N0BYW7"/>
<dbReference type="OrthoDB" id="747473at2"/>
<feature type="chain" id="PRO_5018010670" description="DUF4595 domain-containing protein" evidence="1">
    <location>
        <begin position="20"/>
        <end position="278"/>
    </location>
</feature>
<dbReference type="RefSeq" id="WP_123204811.1">
    <property type="nucleotide sequence ID" value="NZ_RBEE01000008.1"/>
</dbReference>
<keyword evidence="3" id="KW-1185">Reference proteome</keyword>
<dbReference type="PROSITE" id="PS51257">
    <property type="entry name" value="PROKAR_LIPOPROTEIN"/>
    <property type="match status" value="1"/>
</dbReference>
<dbReference type="EMBL" id="RBEE01000008">
    <property type="protein sequence ID" value="RNL55081.1"/>
    <property type="molecule type" value="Genomic_DNA"/>
</dbReference>
<evidence type="ECO:0000313" key="2">
    <source>
        <dbReference type="EMBL" id="RNL55081.1"/>
    </source>
</evidence>
<accession>A0A3N0BYW7</accession>
<evidence type="ECO:0000313" key="3">
    <source>
        <dbReference type="Proteomes" id="UP000274046"/>
    </source>
</evidence>
<reference evidence="2 3" key="1">
    <citation type="submission" date="2018-10" db="EMBL/GenBank/DDBJ databases">
        <title>Genome sequencing of Pedobacter jejuensis TNB23.</title>
        <authorList>
            <person name="Cho Y.-J."/>
            <person name="Cho A."/>
            <person name="Kim O.-S."/>
        </authorList>
    </citation>
    <scope>NUCLEOTIDE SEQUENCE [LARGE SCALE GENOMIC DNA]</scope>
    <source>
        <strain evidence="2 3">TNB23</strain>
    </source>
</reference>
<name>A0A3N0BYW7_9SPHI</name>
<comment type="caution">
    <text evidence="2">The sequence shown here is derived from an EMBL/GenBank/DDBJ whole genome shotgun (WGS) entry which is preliminary data.</text>
</comment>
<evidence type="ECO:0008006" key="4">
    <source>
        <dbReference type="Google" id="ProtNLM"/>
    </source>
</evidence>
<dbReference type="Proteomes" id="UP000274046">
    <property type="component" value="Unassembled WGS sequence"/>
</dbReference>
<protein>
    <recommendedName>
        <fullName evidence="4">DUF4595 domain-containing protein</fullName>
    </recommendedName>
</protein>
<organism evidence="2 3">
    <name type="scientific">Pedobacter jejuensis</name>
    <dbReference type="NCBI Taxonomy" id="1268550"/>
    <lineage>
        <taxon>Bacteria</taxon>
        <taxon>Pseudomonadati</taxon>
        <taxon>Bacteroidota</taxon>
        <taxon>Sphingobacteriia</taxon>
        <taxon>Sphingobacteriales</taxon>
        <taxon>Sphingobacteriaceae</taxon>
        <taxon>Pedobacter</taxon>
    </lineage>
</organism>
<proteinExistence type="predicted"/>
<feature type="signal peptide" evidence="1">
    <location>
        <begin position="1"/>
        <end position="19"/>
    </location>
</feature>
<evidence type="ECO:0000256" key="1">
    <source>
        <dbReference type="SAM" id="SignalP"/>
    </source>
</evidence>